<gene>
    <name evidence="9" type="ORF">HMPREF2130_09190</name>
</gene>
<protein>
    <submittedName>
        <fullName evidence="9">UV protection and mutation protein</fullName>
    </submittedName>
</protein>
<dbReference type="CDD" id="cd06529">
    <property type="entry name" value="S24_LexA-like"/>
    <property type="match status" value="1"/>
</dbReference>
<evidence type="ECO:0000256" key="5">
    <source>
        <dbReference type="ARBA" id="ARBA00023204"/>
    </source>
</evidence>
<keyword evidence="4 7" id="KW-0068">Autocatalytic cleavage</keyword>
<dbReference type="AlphaFoldDB" id="A0A095Z2K0"/>
<dbReference type="NCBIfam" id="NF007621">
    <property type="entry name" value="PRK10276.1"/>
    <property type="match status" value="1"/>
</dbReference>
<dbReference type="GO" id="GO:0006355">
    <property type="term" value="P:regulation of DNA-templated transcription"/>
    <property type="evidence" value="ECO:0007669"/>
    <property type="project" value="InterPro"/>
</dbReference>
<dbReference type="Gene3D" id="2.10.109.10">
    <property type="entry name" value="Umud Fragment, subunit A"/>
    <property type="match status" value="1"/>
</dbReference>
<dbReference type="InterPro" id="IPR006197">
    <property type="entry name" value="Peptidase_S24_LexA"/>
</dbReference>
<comment type="similarity">
    <text evidence="1 7">Belongs to the peptidase S24 family.</text>
</comment>
<reference evidence="9 10" key="1">
    <citation type="submission" date="2014-07" db="EMBL/GenBank/DDBJ databases">
        <authorList>
            <person name="McCorrison J."/>
            <person name="Sanka R."/>
            <person name="Torralba M."/>
            <person name="Gillis M."/>
            <person name="Haft D.H."/>
            <person name="Methe B."/>
            <person name="Sutton G."/>
            <person name="Nelson K.E."/>
        </authorList>
    </citation>
    <scope>NUCLEOTIDE SEQUENCE [LARGE SCALE GENOMIC DNA]</scope>
    <source>
        <strain evidence="9 10">DNF00040</strain>
    </source>
</reference>
<dbReference type="GO" id="GO:0009432">
    <property type="term" value="P:SOS response"/>
    <property type="evidence" value="ECO:0007669"/>
    <property type="project" value="UniProtKB-KW"/>
</dbReference>
<feature type="domain" description="Peptidase S24/S26A/S26B/S26C" evidence="8">
    <location>
        <begin position="23"/>
        <end position="138"/>
    </location>
</feature>
<evidence type="ECO:0000256" key="6">
    <source>
        <dbReference type="ARBA" id="ARBA00023236"/>
    </source>
</evidence>
<dbReference type="eggNOG" id="COG1974">
    <property type="taxonomic scope" value="Bacteria"/>
</dbReference>
<dbReference type="OrthoDB" id="9802364at2"/>
<evidence type="ECO:0000256" key="4">
    <source>
        <dbReference type="ARBA" id="ARBA00022813"/>
    </source>
</evidence>
<evidence type="ECO:0000256" key="1">
    <source>
        <dbReference type="ARBA" id="ARBA00007484"/>
    </source>
</evidence>
<dbReference type="PANTHER" id="PTHR33516:SF2">
    <property type="entry name" value="LEXA REPRESSOR-RELATED"/>
    <property type="match status" value="1"/>
</dbReference>
<organism evidence="9 10">
    <name type="scientific">Oligella urethralis DNF00040</name>
    <dbReference type="NCBI Taxonomy" id="1401065"/>
    <lineage>
        <taxon>Bacteria</taxon>
        <taxon>Pseudomonadati</taxon>
        <taxon>Pseudomonadota</taxon>
        <taxon>Betaproteobacteria</taxon>
        <taxon>Burkholderiales</taxon>
        <taxon>Alcaligenaceae</taxon>
        <taxon>Oligella</taxon>
    </lineage>
</organism>
<evidence type="ECO:0000313" key="9">
    <source>
        <dbReference type="EMBL" id="KGF28843.1"/>
    </source>
</evidence>
<dbReference type="Pfam" id="PF00717">
    <property type="entry name" value="Peptidase_S24"/>
    <property type="match status" value="1"/>
</dbReference>
<sequence length="150" mass="16746">MKLSFLGESLTPELLKTVHQPIPLFLERIPAGFPSPAQDYLEQHLDLNELCISHPEATYFVRCEGDSMIEAGIHSGDILVVDRALNAVHGDIVIASVYGELTVKELRLRPQAGLFPRNRQYQPILLKEPEALELFGVVTYVLHALRPAHA</sequence>
<dbReference type="GO" id="GO:0016787">
    <property type="term" value="F:hydrolase activity"/>
    <property type="evidence" value="ECO:0007669"/>
    <property type="project" value="UniProtKB-KW"/>
</dbReference>
<dbReference type="GeneID" id="93427827"/>
<dbReference type="InterPro" id="IPR039418">
    <property type="entry name" value="LexA-like"/>
</dbReference>
<name>A0A095Z2K0_9BURK</name>
<keyword evidence="6" id="KW-0742">SOS response</keyword>
<keyword evidence="10" id="KW-1185">Reference proteome</keyword>
<dbReference type="EMBL" id="JRNI01000046">
    <property type="protein sequence ID" value="KGF28843.1"/>
    <property type="molecule type" value="Genomic_DNA"/>
</dbReference>
<dbReference type="SUPFAM" id="SSF51306">
    <property type="entry name" value="LexA/Signal peptidase"/>
    <property type="match status" value="1"/>
</dbReference>
<dbReference type="RefSeq" id="WP_018027182.1">
    <property type="nucleotide sequence ID" value="NZ_JRNI01000046.1"/>
</dbReference>
<keyword evidence="5" id="KW-0234">DNA repair</keyword>
<comment type="caution">
    <text evidence="9">The sequence shown here is derived from an EMBL/GenBank/DDBJ whole genome shotgun (WGS) entry which is preliminary data.</text>
</comment>
<dbReference type="GO" id="GO:0006281">
    <property type="term" value="P:DNA repair"/>
    <property type="evidence" value="ECO:0007669"/>
    <property type="project" value="UniProtKB-KW"/>
</dbReference>
<evidence type="ECO:0000256" key="7">
    <source>
        <dbReference type="RuleBase" id="RU003991"/>
    </source>
</evidence>
<dbReference type="InterPro" id="IPR015927">
    <property type="entry name" value="Peptidase_S24_S26A/B/C"/>
</dbReference>
<evidence type="ECO:0000313" key="10">
    <source>
        <dbReference type="Proteomes" id="UP000029629"/>
    </source>
</evidence>
<keyword evidence="2" id="KW-0227">DNA damage</keyword>
<evidence type="ECO:0000256" key="2">
    <source>
        <dbReference type="ARBA" id="ARBA00022763"/>
    </source>
</evidence>
<dbReference type="PRINTS" id="PR00726">
    <property type="entry name" value="LEXASERPTASE"/>
</dbReference>
<keyword evidence="3 7" id="KW-0378">Hydrolase</keyword>
<evidence type="ECO:0000259" key="8">
    <source>
        <dbReference type="Pfam" id="PF00717"/>
    </source>
</evidence>
<dbReference type="Proteomes" id="UP000029629">
    <property type="component" value="Unassembled WGS sequence"/>
</dbReference>
<dbReference type="InterPro" id="IPR036286">
    <property type="entry name" value="LexA/Signal_pep-like_sf"/>
</dbReference>
<dbReference type="PANTHER" id="PTHR33516">
    <property type="entry name" value="LEXA REPRESSOR"/>
    <property type="match status" value="1"/>
</dbReference>
<dbReference type="GO" id="GO:0003677">
    <property type="term" value="F:DNA binding"/>
    <property type="evidence" value="ECO:0007669"/>
    <property type="project" value="InterPro"/>
</dbReference>
<proteinExistence type="inferred from homology"/>
<evidence type="ECO:0000256" key="3">
    <source>
        <dbReference type="ARBA" id="ARBA00022801"/>
    </source>
</evidence>
<accession>A0A095Z2K0</accession>
<dbReference type="InterPro" id="IPR050077">
    <property type="entry name" value="LexA_repressor"/>
</dbReference>